<feature type="compositionally biased region" description="Low complexity" evidence="19">
    <location>
        <begin position="3126"/>
        <end position="3136"/>
    </location>
</feature>
<keyword evidence="10" id="KW-0547">Nucleotide-binding</keyword>
<dbReference type="InterPro" id="IPR011009">
    <property type="entry name" value="Kinase-like_dom_sf"/>
</dbReference>
<dbReference type="PROSITE" id="PS51424">
    <property type="entry name" value="ROC"/>
    <property type="match status" value="1"/>
</dbReference>
<dbReference type="SMART" id="SM00369">
    <property type="entry name" value="LRR_TYP"/>
    <property type="match status" value="7"/>
</dbReference>
<dbReference type="Proteomes" id="UP000828236">
    <property type="component" value="Unassembled WGS sequence"/>
</dbReference>
<evidence type="ECO:0000313" key="22">
    <source>
        <dbReference type="EMBL" id="KAH7645580.1"/>
    </source>
</evidence>
<dbReference type="PROSITE" id="PS00108">
    <property type="entry name" value="PROTEIN_KINASE_ST"/>
    <property type="match status" value="1"/>
</dbReference>
<evidence type="ECO:0000256" key="14">
    <source>
        <dbReference type="ARBA" id="ARBA00023043"/>
    </source>
</evidence>
<keyword evidence="5" id="KW-0723">Serine/threonine-protein kinase</keyword>
<dbReference type="Pfam" id="PF00023">
    <property type="entry name" value="Ank"/>
    <property type="match status" value="1"/>
</dbReference>
<feature type="domain" description="Roc" evidence="21">
    <location>
        <begin position="1446"/>
        <end position="1692"/>
    </location>
</feature>
<feature type="repeat" description="ANK" evidence="18">
    <location>
        <begin position="535"/>
        <end position="567"/>
    </location>
</feature>
<feature type="region of interest" description="Disordered" evidence="19">
    <location>
        <begin position="3062"/>
        <end position="3091"/>
    </location>
</feature>
<evidence type="ECO:0000259" key="21">
    <source>
        <dbReference type="PROSITE" id="PS51424"/>
    </source>
</evidence>
<dbReference type="SUPFAM" id="SSF50998">
    <property type="entry name" value="Quinoprotein alcohol dehydrogenase-like"/>
    <property type="match status" value="1"/>
</dbReference>
<keyword evidence="9" id="KW-0677">Repeat</keyword>
<feature type="region of interest" description="Disordered" evidence="19">
    <location>
        <begin position="3110"/>
        <end position="3136"/>
    </location>
</feature>
<keyword evidence="14 18" id="KW-0040">ANK repeat</keyword>
<dbReference type="InterPro" id="IPR000719">
    <property type="entry name" value="Prot_kinase_dom"/>
</dbReference>
<dbReference type="GO" id="GO:0044218">
    <property type="term" value="C:other organism cell membrane"/>
    <property type="evidence" value="ECO:0007669"/>
    <property type="project" value="UniProtKB-KW"/>
</dbReference>
<feature type="compositionally biased region" description="Polar residues" evidence="19">
    <location>
        <begin position="883"/>
        <end position="899"/>
    </location>
</feature>
<evidence type="ECO:0000259" key="20">
    <source>
        <dbReference type="PROSITE" id="PS50011"/>
    </source>
</evidence>
<evidence type="ECO:0000256" key="17">
    <source>
        <dbReference type="ARBA" id="ARBA00048679"/>
    </source>
</evidence>
<dbReference type="Pfam" id="PF16095">
    <property type="entry name" value="COR-A"/>
    <property type="match status" value="1"/>
</dbReference>
<evidence type="ECO:0000256" key="10">
    <source>
        <dbReference type="ARBA" id="ARBA00022741"/>
    </source>
</evidence>
<evidence type="ECO:0000256" key="12">
    <source>
        <dbReference type="ARBA" id="ARBA00022840"/>
    </source>
</evidence>
<dbReference type="InterPro" id="IPR001611">
    <property type="entry name" value="Leu-rich_rpt"/>
</dbReference>
<feature type="region of interest" description="Disordered" evidence="19">
    <location>
        <begin position="857"/>
        <end position="899"/>
    </location>
</feature>
<evidence type="ECO:0000256" key="3">
    <source>
        <dbReference type="ARBA" id="ARBA00012513"/>
    </source>
</evidence>
<dbReference type="InterPro" id="IPR008271">
    <property type="entry name" value="Ser/Thr_kinase_AS"/>
</dbReference>
<dbReference type="InterPro" id="IPR027417">
    <property type="entry name" value="P-loop_NTPase"/>
</dbReference>
<evidence type="ECO:0000256" key="11">
    <source>
        <dbReference type="ARBA" id="ARBA00022777"/>
    </source>
</evidence>
<dbReference type="Pfam" id="PF00069">
    <property type="entry name" value="Pkinase"/>
    <property type="match status" value="1"/>
</dbReference>
<feature type="compositionally biased region" description="Low complexity" evidence="19">
    <location>
        <begin position="862"/>
        <end position="875"/>
    </location>
</feature>
<keyword evidence="8" id="KW-0808">Transferase</keyword>
<evidence type="ECO:0000256" key="1">
    <source>
        <dbReference type="ARBA" id="ARBA00001946"/>
    </source>
</evidence>
<reference evidence="22" key="1">
    <citation type="submission" date="2020-06" db="EMBL/GenBank/DDBJ databases">
        <authorList>
            <person name="Ji K."/>
            <person name="Li J."/>
        </authorList>
    </citation>
    <scope>NUCLEOTIDE SEQUENCE</scope>
    <source>
        <strain evidence="22">JKM2019</strain>
        <tissue evidence="22">Whole body</tissue>
    </source>
</reference>
<feature type="domain" description="Protein kinase" evidence="20">
    <location>
        <begin position="2323"/>
        <end position="2672"/>
    </location>
</feature>
<dbReference type="Gene3D" id="3.30.70.1390">
    <property type="entry name" value="ROC domain from the Parkinson's disease-associated leucine-rich repeat kinase 2"/>
    <property type="match status" value="1"/>
</dbReference>
<keyword evidence="15" id="KW-0472">Membrane</keyword>
<dbReference type="GO" id="GO:0044231">
    <property type="term" value="C:host cell presynaptic membrane"/>
    <property type="evidence" value="ECO:0007669"/>
    <property type="project" value="UniProtKB-KW"/>
</dbReference>
<dbReference type="Pfam" id="PF13855">
    <property type="entry name" value="LRR_8"/>
    <property type="match status" value="1"/>
</dbReference>
<dbReference type="PANTHER" id="PTHR24198">
    <property type="entry name" value="ANKYRIN REPEAT AND PROTEIN KINASE DOMAIN-CONTAINING PROTEIN"/>
    <property type="match status" value="1"/>
</dbReference>
<comment type="catalytic activity">
    <reaction evidence="17">
        <text>L-seryl-[protein] + ATP = O-phospho-L-seryl-[protein] + ADP + H(+)</text>
        <dbReference type="Rhea" id="RHEA:17989"/>
        <dbReference type="Rhea" id="RHEA-COMP:9863"/>
        <dbReference type="Rhea" id="RHEA-COMP:11604"/>
        <dbReference type="ChEBI" id="CHEBI:15378"/>
        <dbReference type="ChEBI" id="CHEBI:29999"/>
        <dbReference type="ChEBI" id="CHEBI:30616"/>
        <dbReference type="ChEBI" id="CHEBI:83421"/>
        <dbReference type="ChEBI" id="CHEBI:456216"/>
        <dbReference type="EC" id="2.7.11.1"/>
    </reaction>
</comment>
<dbReference type="GO" id="GO:0005737">
    <property type="term" value="C:cytoplasm"/>
    <property type="evidence" value="ECO:0007669"/>
    <property type="project" value="UniProtKB-ARBA"/>
</dbReference>
<dbReference type="InterPro" id="IPR032171">
    <property type="entry name" value="COR-A"/>
</dbReference>
<dbReference type="Pfam" id="PF08477">
    <property type="entry name" value="Roc"/>
    <property type="match status" value="1"/>
</dbReference>
<comment type="caution">
    <text evidence="22">The sequence shown here is derived from an EMBL/GenBank/DDBJ whole genome shotgun (WGS) entry which is preliminary data.</text>
</comment>
<feature type="compositionally biased region" description="Basic and acidic residues" evidence="19">
    <location>
        <begin position="3069"/>
        <end position="3091"/>
    </location>
</feature>
<dbReference type="PROSITE" id="PS50011">
    <property type="entry name" value="PROTEIN_KINASE_DOM"/>
    <property type="match status" value="1"/>
</dbReference>
<sequence>MQTRIIMTSKINIGSNNKTDDDNDNNNNINQQQYDDSIDGDFKGKLLHLSCLWNNPELLSDLLLGDEAENINSQDSKGRTALHEAVISDSMECARLLLMNGADPNVRSYFQSESTTSSSSKSCLHLAVQRGNLDMVRLLIEFNADIFLRDNDGRTAIDLAQNENHENIVDELKAAIIEHETNLYKSLAIAVHKGDVKLMSELISDKSLKIDANNQFDRERIRSIMNYSLNGSNTLLFKACQEGHLEIVKKLIQAGADGRTHPTTKYSPLYIASYHGRLHICQILLEHFPELSAIYTVEHWLPIHAAAINNHQEIVQLLLGYPYPIKVMKPFLTNPAPTISSRQTTYSSNELSQTIGTNVSKSSKNSSNEDNCDSQYVYCMPFDLNAQDVAGQSVLYMATLAGNHSLVDYLLNLRLKAVIYDEMIMINSNDSSFDEDDFYEDCVSRNSTSGSSSPDITVISSLDSNKSSQRKDTQLSNEIKKISDDQLDKDKNSFRKLMGHLIDNSSLDKNKTTKDFGLKIYLINPIKIDMYCNHNRETSLHCAVQKRHYSIASLLLENGAYPNNPINGLTANTSSIITRVSHFNHNLFNPRSSISESVKDLKIISNQLIGKDSNKCAENLAHNKERKFEPNECRNRSTALREAIRNRDRAMVDLLLRFGACDHIDSGRDCEQEECDSLSALEIAFSNHDYHFVSKLLSLKAYPDSEFKVNKKSFDIIGSNCMNALNRFHMINNFTVSSMFPTNPVMVDWHCLKINSLDDSFHHNLTQWLIDSALVYNVKLKLSHIQDSGSWNTALAAITRIDLSENGLISVPLILFTDLPSLKILNLSKNKLQTLPEIKTHSKEKAIDDESVSNIFRNNDESISPSQSSPKTSKTFLSRMRKSQSVTSALSTTSSNSMKQHNKYANKYNKTRSIDGSECLWNMPCLEELYLQDNQLECLPSSLFQQPELKILDLSNNKLRTLPPLFWFSPKLSELNLSLNLLCDLPSPVNCLNQITFDPPSRNSIVGTMSKSISTSSISSNLSISDLKLDVDSSGCSSPMITTAAAKISQTNLIPFELNIFKPWSGSVTVLSDSFHDQFDVVQNVTNNKESLLSIDENKHHPYHFPSSRQESLNSSNLIKQHSSCSLIQLNLSHNGFDRIPFFLSCLATRLTHLNISYNRLKTVFDPNYILGHLPLSLRHLDLSHNQIDNWYNIDDDIDLDSESSDDLSNGETRTLCFHNFLRQQKSCFSPTLPSTSVDKFIGCPYKQHTKLDNLKTLILSNNHLKEIIVTREELIEWIDFEFVIQQQVQQKSKNIFTFNLSSSFGDSNRQSSNLSSSNFAARLFSNFGSQDDLHKSASMEDINLNYKASRYAKLFFPNLSMLDIANNHVSRVPKTISYYSQLSVLNLSGNTELSSLPPEMGLLAKLWNLNTRGCINLEEPIRSMINSKSYKTCDVISYLNSILENSKPYTRLKLMLVGYQNIGKTSLLEQLRHEGTARRSRAPPDHWGKRIGNKSMHMKTTRGSTLSTVGVDLCEWTYERKPLKGSNVRDRSLSRSRIVQVNNISNKNSLLSNNNIGPITFRTWDFGGQREYYATHQYFLSKRAIYLVVWKITDGEKGVIGMHNWLVNIQSRAPNSPVIIVGTHYDLVKEFYPPFYANELQNMIRDRYMSDAVDADKRGLPKVVASVEVSIKTRHNIRLLANIIYETASEMRSPGGKDRILEQKVPATYLALEEIVSILALERKSENLEPVLHAEQYRQEVARMMKERYDLAFRDYSELQQATRFLHENGVLLHYEDAHLKDLYFLDPQWLCDILAHVVTIREINPFVKNGIMKTEHLLQLFKNTHNAPMDVQSYLLSLLNKFELAITWDNRTLLIPSLLPTEEQLRAGYLGWDISIPLRSRLKIRNHIVNDSRKNSTKFQFKNQLFFQEFTDSLDNQFKSNDDKLKTIPLCTVTATARHNQSIHRILILSYVPCGFWSRLIARVLADESVIDIVRSFYSLPPYAHNDPLLIDFLNNVKTFWHCWQTGFGLRYLDTFLLRVKEFSLINNTNIESKFALSSTWKNYCYPYDYNRIKFYLRQKKESIINDDKQTSKSSEWGEIDISSQSSSLIEIYLPNQALQVETCYYQEMKIENENRLIKNSYTLEPNMEMLTKLLVIIVEHIDTLLEDWYPSLGTRFIHTSDGRFLITRVVPCISCLQAFLNNKNETNNSDEAKDSNKNKEILSPDTSEIDSNLVDFYKLEVKKAALQATNVSDQQNSSIFSTIKANTDTSSHNASSELKSENKIRYHRVNAFMVEECILSVYEDTRLECFNHGRIRMDKIAPDFVFRDLKDNYRIESDQLKFGKLLGRGSFGFVFRAHYQPIQKIVQTKKENMIPSTVSNSTFYLQKNDQNSYNKNYEVALKLLQPIKIELCSKGIRKADVEAYTAMKSKWERDPLQYSCKAYCTARTELNILLNLKHSNIASIIGICPKPLALVLTLAPHGSLDIHTKAYRRSGARISAIILQKAFLQISKALEYLHQQHIIYRDLKSENVLVWSFPHPYANHPHSSSFRIVNQSNHFGNDEVLLKLADYGISRSALPTGTKGFGGTEGFMAPEIMLFNGEEEYTEKVDCFSFAMFMYELSTLRFPFEGQEFAIRESILDGIRPAITQKDLEHLPESFIDLMTRAWAHEPSERPNMSQIVSIISAPEFCSLRDVATLSDNSALICATGFQKSDSFENNNRKKFGLFLSKIGKQIDFLEVDGSKWNPNGQRLVCENLNKRTITSSCIVNSNQLWLGDSTACINIYCFNDDSNYHQDNAFQLLCMVKLEFENPASVIAIKSICWIEKVELVIICSNNGEVWLLNFKNIMNKLETTIDLDVTLTSSSLGIKKIDNNNLPTFCVANVAIDSSNKTVNNNNDDTQTGIYFDIWCGQIEGQIVILTFKRSTLEIVRQTTIDHYIDRHFNQFNVPIAERNDVFLLVGTNNQPFVFSVLYSGYIIYQWDAQKKIITHKLDCSKLAPCSESLMSISIEDHLKPGNCRISEIAINEDNDEIYVGTNFGCIIVAELKSLKPITVFRPYQREVKFIITLNNYGNKIHHTMINSTNDDESHHEQRLDNNETNDNNKEIRNKDFSLSSIRNIWPFNKSTNNNVTSPTVDSKKTSMKPPLNNDNKLKNILPKKKNIKPFVTIGRGYRNLLDRFTCSSNHHESSPRNNDIYSDSNKNIKLKYASQFHAIIWDSGFWNFS</sequence>
<feature type="repeat" description="ANK" evidence="18">
    <location>
        <begin position="231"/>
        <end position="257"/>
    </location>
</feature>
<evidence type="ECO:0000256" key="9">
    <source>
        <dbReference type="ARBA" id="ARBA00022737"/>
    </source>
</evidence>
<dbReference type="Gene3D" id="1.25.40.20">
    <property type="entry name" value="Ankyrin repeat-containing domain"/>
    <property type="match status" value="3"/>
</dbReference>
<feature type="compositionally biased region" description="Polar residues" evidence="19">
    <location>
        <begin position="444"/>
        <end position="467"/>
    </location>
</feature>
<dbReference type="InterPro" id="IPR020859">
    <property type="entry name" value="ROC"/>
</dbReference>
<evidence type="ECO:0000256" key="13">
    <source>
        <dbReference type="ARBA" id="ARBA00023028"/>
    </source>
</evidence>
<dbReference type="Pfam" id="PF13857">
    <property type="entry name" value="Ank_5"/>
    <property type="match status" value="1"/>
</dbReference>
<comment type="subcellular location">
    <subcellularLocation>
        <location evidence="2">Target cell membrane</location>
    </subcellularLocation>
</comment>
<keyword evidence="13" id="KW-0528">Neurotoxin</keyword>
<dbReference type="InterPro" id="IPR003591">
    <property type="entry name" value="Leu-rich_rpt_typical-subtyp"/>
</dbReference>
<evidence type="ECO:0000256" key="7">
    <source>
        <dbReference type="ARBA" id="ARBA00022614"/>
    </source>
</evidence>
<comment type="cofactor">
    <cofactor evidence="1">
        <name>Mg(2+)</name>
        <dbReference type="ChEBI" id="CHEBI:18420"/>
    </cofactor>
</comment>
<proteinExistence type="predicted"/>
<dbReference type="Gene3D" id="3.40.50.300">
    <property type="entry name" value="P-loop containing nucleotide triphosphate hydrolases"/>
    <property type="match status" value="1"/>
</dbReference>
<evidence type="ECO:0000256" key="5">
    <source>
        <dbReference type="ARBA" id="ARBA00022527"/>
    </source>
</evidence>
<keyword evidence="13" id="KW-0800">Toxin</keyword>
<dbReference type="PROSITE" id="PS50088">
    <property type="entry name" value="ANK_REPEAT"/>
    <property type="match status" value="4"/>
</dbReference>
<evidence type="ECO:0000256" key="2">
    <source>
        <dbReference type="ARBA" id="ARBA00004175"/>
    </source>
</evidence>
<dbReference type="InterPro" id="IPR056602">
    <property type="entry name" value="Beta-prop_LRRK2"/>
</dbReference>
<keyword evidence="11 22" id="KW-0418">Kinase</keyword>
<evidence type="ECO:0000256" key="15">
    <source>
        <dbReference type="ARBA" id="ARBA00023298"/>
    </source>
</evidence>
<dbReference type="PANTHER" id="PTHR24198:SF169">
    <property type="entry name" value="NON-SPECIFIC SERINE_THREONINE PROTEIN KINASE"/>
    <property type="match status" value="1"/>
</dbReference>
<evidence type="ECO:0000256" key="6">
    <source>
        <dbReference type="ARBA" id="ARBA00022537"/>
    </source>
</evidence>
<feature type="region of interest" description="Disordered" evidence="19">
    <location>
        <begin position="444"/>
        <end position="475"/>
    </location>
</feature>
<dbReference type="SUPFAM" id="SSF52058">
    <property type="entry name" value="L domain-like"/>
    <property type="match status" value="1"/>
</dbReference>
<protein>
    <recommendedName>
        <fullName evidence="3">non-specific serine/threonine protein kinase</fullName>
        <ecNumber evidence="3">2.7.11.1</ecNumber>
    </recommendedName>
</protein>
<dbReference type="Gene3D" id="3.30.200.20">
    <property type="entry name" value="Phosphorylase Kinase, domain 1"/>
    <property type="match status" value="1"/>
</dbReference>
<dbReference type="SUPFAM" id="SSF56112">
    <property type="entry name" value="Protein kinase-like (PK-like)"/>
    <property type="match status" value="1"/>
</dbReference>
<evidence type="ECO:0000256" key="18">
    <source>
        <dbReference type="PROSITE-ProRule" id="PRU00023"/>
    </source>
</evidence>
<dbReference type="GO" id="GO:0009966">
    <property type="term" value="P:regulation of signal transduction"/>
    <property type="evidence" value="ECO:0007669"/>
    <property type="project" value="UniProtKB-ARBA"/>
</dbReference>
<dbReference type="GO" id="GO:0005525">
    <property type="term" value="F:GTP binding"/>
    <property type="evidence" value="ECO:0007669"/>
    <property type="project" value="UniProtKB-KW"/>
</dbReference>
<dbReference type="InterPro" id="IPR002110">
    <property type="entry name" value="Ankyrin_rpt"/>
</dbReference>
<dbReference type="Gene3D" id="1.10.510.10">
    <property type="entry name" value="Transferase(Phosphotransferase) domain 1"/>
    <property type="match status" value="1"/>
</dbReference>
<dbReference type="SMART" id="SM00364">
    <property type="entry name" value="LRR_BAC"/>
    <property type="match status" value="6"/>
</dbReference>
<evidence type="ECO:0000256" key="8">
    <source>
        <dbReference type="ARBA" id="ARBA00022679"/>
    </source>
</evidence>
<dbReference type="InterPro" id="IPR036770">
    <property type="entry name" value="Ankyrin_rpt-contain_sf"/>
</dbReference>
<accession>A0A9D4SLK8</accession>
<reference evidence="22" key="2">
    <citation type="journal article" date="2021" name="World Allergy Organ. J.">
        <title>Chromosome-level assembly of Dermatophagoides farinae genome and transcriptome reveals two novel allergens Der f 37 and Der f 39.</title>
        <authorList>
            <person name="Chen J."/>
            <person name="Cai Z."/>
            <person name="Fan D."/>
            <person name="Hu J."/>
            <person name="Hou Y."/>
            <person name="He Y."/>
            <person name="Zhang Z."/>
            <person name="Zhao Z."/>
            <person name="Gao P."/>
            <person name="Hu W."/>
            <person name="Sun J."/>
            <person name="Li J."/>
            <person name="Ji K."/>
        </authorList>
    </citation>
    <scope>NUCLEOTIDE SEQUENCE</scope>
    <source>
        <strain evidence="22">JKM2019</strain>
    </source>
</reference>
<organism evidence="22">
    <name type="scientific">Dermatophagoides farinae</name>
    <name type="common">American house dust mite</name>
    <dbReference type="NCBI Taxonomy" id="6954"/>
    <lineage>
        <taxon>Eukaryota</taxon>
        <taxon>Metazoa</taxon>
        <taxon>Ecdysozoa</taxon>
        <taxon>Arthropoda</taxon>
        <taxon>Chelicerata</taxon>
        <taxon>Arachnida</taxon>
        <taxon>Acari</taxon>
        <taxon>Acariformes</taxon>
        <taxon>Sarcoptiformes</taxon>
        <taxon>Astigmata</taxon>
        <taxon>Psoroptidia</taxon>
        <taxon>Analgoidea</taxon>
        <taxon>Pyroglyphidae</taxon>
        <taxon>Dermatophagoidinae</taxon>
        <taxon>Dermatophagoides</taxon>
    </lineage>
</organism>
<dbReference type="InterPro" id="IPR011047">
    <property type="entry name" value="Quinoprotein_ADH-like_sf"/>
</dbReference>
<dbReference type="EMBL" id="SDOV01000001">
    <property type="protein sequence ID" value="KAH7645580.1"/>
    <property type="molecule type" value="Genomic_DNA"/>
</dbReference>
<dbReference type="PROSITE" id="PS50297">
    <property type="entry name" value="ANK_REP_REGION"/>
    <property type="match status" value="4"/>
</dbReference>
<dbReference type="Pfam" id="PF12796">
    <property type="entry name" value="Ank_2"/>
    <property type="match status" value="2"/>
</dbReference>
<dbReference type="GO" id="GO:0004674">
    <property type="term" value="F:protein serine/threonine kinase activity"/>
    <property type="evidence" value="ECO:0007669"/>
    <property type="project" value="UniProtKB-KW"/>
</dbReference>
<dbReference type="GO" id="GO:0005524">
    <property type="term" value="F:ATP binding"/>
    <property type="evidence" value="ECO:0007669"/>
    <property type="project" value="UniProtKB-KW"/>
</dbReference>
<name>A0A9D4SLK8_DERFA</name>
<dbReference type="GO" id="GO:0006887">
    <property type="term" value="P:exocytosis"/>
    <property type="evidence" value="ECO:0007669"/>
    <property type="project" value="UniProtKB-KW"/>
</dbReference>
<dbReference type="InterPro" id="IPR032675">
    <property type="entry name" value="LRR_dom_sf"/>
</dbReference>
<dbReference type="Gene3D" id="1.10.10.2200">
    <property type="match status" value="1"/>
</dbReference>
<dbReference type="EC" id="2.7.11.1" evidence="3"/>
<keyword evidence="4" id="KW-0268">Exocytosis</keyword>
<keyword evidence="13" id="KW-0638">Presynaptic neurotoxin</keyword>
<evidence type="ECO:0000256" key="19">
    <source>
        <dbReference type="SAM" id="MobiDB-lite"/>
    </source>
</evidence>
<gene>
    <name evidence="22" type="ORF">HUG17_1118</name>
</gene>
<evidence type="ECO:0000256" key="16">
    <source>
        <dbReference type="ARBA" id="ARBA00047899"/>
    </source>
</evidence>
<dbReference type="SMART" id="SM00220">
    <property type="entry name" value="S_TKc"/>
    <property type="match status" value="1"/>
</dbReference>
<dbReference type="SUPFAM" id="SSF48403">
    <property type="entry name" value="Ankyrin repeat"/>
    <property type="match status" value="2"/>
</dbReference>
<dbReference type="Pfam" id="PF23748">
    <property type="entry name" value="Beta-prop_LRRK2"/>
    <property type="match status" value="1"/>
</dbReference>
<keyword evidence="15" id="KW-1053">Target membrane</keyword>
<feature type="repeat" description="ANK" evidence="18">
    <location>
        <begin position="119"/>
        <end position="151"/>
    </location>
</feature>
<keyword evidence="7" id="KW-0433">Leucine-rich repeat</keyword>
<dbReference type="Gene3D" id="3.80.10.10">
    <property type="entry name" value="Ribonuclease Inhibitor"/>
    <property type="match status" value="4"/>
</dbReference>
<comment type="catalytic activity">
    <reaction evidence="16">
        <text>L-threonyl-[protein] + ATP = O-phospho-L-threonyl-[protein] + ADP + H(+)</text>
        <dbReference type="Rhea" id="RHEA:46608"/>
        <dbReference type="Rhea" id="RHEA-COMP:11060"/>
        <dbReference type="Rhea" id="RHEA-COMP:11605"/>
        <dbReference type="ChEBI" id="CHEBI:15378"/>
        <dbReference type="ChEBI" id="CHEBI:30013"/>
        <dbReference type="ChEBI" id="CHEBI:30616"/>
        <dbReference type="ChEBI" id="CHEBI:61977"/>
        <dbReference type="ChEBI" id="CHEBI:456216"/>
        <dbReference type="EC" id="2.7.11.1"/>
    </reaction>
</comment>
<evidence type="ECO:0000256" key="4">
    <source>
        <dbReference type="ARBA" id="ARBA00022483"/>
    </source>
</evidence>
<keyword evidence="12" id="KW-0067">ATP-binding</keyword>
<keyword evidence="6" id="KW-1052">Target cell membrane</keyword>
<dbReference type="SMART" id="SM00248">
    <property type="entry name" value="ANK"/>
    <property type="match status" value="11"/>
</dbReference>
<dbReference type="SUPFAM" id="SSF52540">
    <property type="entry name" value="P-loop containing nucleoside triphosphate hydrolases"/>
    <property type="match status" value="1"/>
</dbReference>
<dbReference type="PROSITE" id="PS51450">
    <property type="entry name" value="LRR"/>
    <property type="match status" value="8"/>
</dbReference>
<feature type="repeat" description="ANK" evidence="18">
    <location>
        <begin position="77"/>
        <end position="109"/>
    </location>
</feature>